<name>A0A0B1NZM4_UNCNE</name>
<dbReference type="CDD" id="cd09917">
    <property type="entry name" value="F-box_SF"/>
    <property type="match status" value="1"/>
</dbReference>
<organism evidence="2 3">
    <name type="scientific">Uncinula necator</name>
    <name type="common">Grape powdery mildew</name>
    <dbReference type="NCBI Taxonomy" id="52586"/>
    <lineage>
        <taxon>Eukaryota</taxon>
        <taxon>Fungi</taxon>
        <taxon>Dikarya</taxon>
        <taxon>Ascomycota</taxon>
        <taxon>Pezizomycotina</taxon>
        <taxon>Leotiomycetes</taxon>
        <taxon>Erysiphales</taxon>
        <taxon>Erysiphaceae</taxon>
        <taxon>Erysiphe</taxon>
    </lineage>
</organism>
<feature type="domain" description="F-box" evidence="1">
    <location>
        <begin position="22"/>
        <end position="51"/>
    </location>
</feature>
<dbReference type="InterPro" id="IPR001810">
    <property type="entry name" value="F-box_dom"/>
</dbReference>
<evidence type="ECO:0000259" key="1">
    <source>
        <dbReference type="Pfam" id="PF12937"/>
    </source>
</evidence>
<dbReference type="STRING" id="52586.A0A0B1NZM4"/>
<evidence type="ECO:0000313" key="2">
    <source>
        <dbReference type="EMBL" id="KHJ31428.1"/>
    </source>
</evidence>
<dbReference type="Gene3D" id="3.80.10.10">
    <property type="entry name" value="Ribonuclease Inhibitor"/>
    <property type="match status" value="1"/>
</dbReference>
<accession>A0A0B1NZM4</accession>
<dbReference type="EMBL" id="JNVN01002897">
    <property type="protein sequence ID" value="KHJ31428.1"/>
    <property type="molecule type" value="Genomic_DNA"/>
</dbReference>
<evidence type="ECO:0000313" key="3">
    <source>
        <dbReference type="Proteomes" id="UP000030854"/>
    </source>
</evidence>
<dbReference type="HOGENOM" id="CLU_016204_0_0_1"/>
<keyword evidence="3" id="KW-1185">Reference proteome</keyword>
<protein>
    <submittedName>
        <fullName evidence="2">Putative leucine rich repeat domain-containing protein</fullName>
    </submittedName>
</protein>
<dbReference type="InterPro" id="IPR032675">
    <property type="entry name" value="LRR_dom_sf"/>
</dbReference>
<dbReference type="Proteomes" id="UP000030854">
    <property type="component" value="Unassembled WGS sequence"/>
</dbReference>
<sequence>MISIPPSYQEATSKKLWPEVARFVERKDLLSACLVCRKWHQIFSIRLWGNLGIHFDTDDHFTPSNIITISFKLPLAVLESSLCTHSFLASLAHLGRILPSVRIEVRGLVHTLCMPSIQVSLFDAFPRGWLSYFLEYLPNLQSLIVSNLSFFDHQSLIALGQKTSLTNYPLKLLIASNCVNTTARCLSNALRYFKSLIYLDLSATQGARDSSVLSQISSLLSLCVLKMRRCGLRDNDLNSLSFPPQLRSLDISENFFTEMGVAILIDKLPKGPPAYKNEYFSNYKRINYRYADLPLSLRVSHEGIETYVLRRLTSEIDGYLQLEEGLPLTLNHLHLASNRLTINSFCRIFGHNQYLQNLDIGNLQLNRLSFYKSQIPRYHKQSTIQLLDSEIFSAIFKRLKSLRVHHSIMTSNPFAQKLKSDYDNKEGLICFKSDRSAEFDNTCNLQDQFQSSNSSNNEQSYKKKPPEMFQLLNKPIYQYYSIEADRIESRHPGRFRPQFLPNIRLLTLTGIPSHVSDFHIPNAINLFILECGEDANKFSSSSLYSDLLAKTPTPSVSRLKELKTLTLEITKEEQFTLAERNPSPVKMDKDASYEQTRFSFFQGFCNDEENDFSLGSTLEEASSIDVISIIKEKCKKLLDLHHELNNIIEFKSDLQYFSNFSSSKGGKTRYWKGGIRVNISMKDFPG</sequence>
<dbReference type="SUPFAM" id="SSF52047">
    <property type="entry name" value="RNI-like"/>
    <property type="match status" value="1"/>
</dbReference>
<dbReference type="Pfam" id="PF12937">
    <property type="entry name" value="F-box-like"/>
    <property type="match status" value="1"/>
</dbReference>
<proteinExistence type="predicted"/>
<comment type="caution">
    <text evidence="2">The sequence shown here is derived from an EMBL/GenBank/DDBJ whole genome shotgun (WGS) entry which is preliminary data.</text>
</comment>
<gene>
    <name evidence="2" type="ORF">EV44_g0915</name>
</gene>
<dbReference type="AlphaFoldDB" id="A0A0B1NZM4"/>
<reference evidence="2 3" key="1">
    <citation type="journal article" date="2014" name="BMC Genomics">
        <title>Adaptive genomic structural variation in the grape powdery mildew pathogen, Erysiphe necator.</title>
        <authorList>
            <person name="Jones L."/>
            <person name="Riaz S."/>
            <person name="Morales-Cruz A."/>
            <person name="Amrine K.C."/>
            <person name="McGuire B."/>
            <person name="Gubler W.D."/>
            <person name="Walker M.A."/>
            <person name="Cantu D."/>
        </authorList>
    </citation>
    <scope>NUCLEOTIDE SEQUENCE [LARGE SCALE GENOMIC DNA]</scope>
    <source>
        <strain evidence="3">c</strain>
    </source>
</reference>